<dbReference type="Proteomes" id="UP000094455">
    <property type="component" value="Unassembled WGS sequence"/>
</dbReference>
<feature type="region of interest" description="Disordered" evidence="1">
    <location>
        <begin position="47"/>
        <end position="84"/>
    </location>
</feature>
<evidence type="ECO:0000313" key="3">
    <source>
        <dbReference type="Proteomes" id="UP000094455"/>
    </source>
</evidence>
<proteinExistence type="predicted"/>
<feature type="compositionally biased region" description="Polar residues" evidence="1">
    <location>
        <begin position="55"/>
        <end position="84"/>
    </location>
</feature>
<accession>A0A1E3NQB6</accession>
<organism evidence="2 3">
    <name type="scientific">Pichia membranifaciens NRRL Y-2026</name>
    <dbReference type="NCBI Taxonomy" id="763406"/>
    <lineage>
        <taxon>Eukaryota</taxon>
        <taxon>Fungi</taxon>
        <taxon>Dikarya</taxon>
        <taxon>Ascomycota</taxon>
        <taxon>Saccharomycotina</taxon>
        <taxon>Pichiomycetes</taxon>
        <taxon>Pichiales</taxon>
        <taxon>Pichiaceae</taxon>
        <taxon>Pichia</taxon>
    </lineage>
</organism>
<reference evidence="2 3" key="1">
    <citation type="journal article" date="2016" name="Proc. Natl. Acad. Sci. U.S.A.">
        <title>Comparative genomics of biotechnologically important yeasts.</title>
        <authorList>
            <person name="Riley R."/>
            <person name="Haridas S."/>
            <person name="Wolfe K.H."/>
            <person name="Lopes M.R."/>
            <person name="Hittinger C.T."/>
            <person name="Goeker M."/>
            <person name="Salamov A.A."/>
            <person name="Wisecaver J.H."/>
            <person name="Long T.M."/>
            <person name="Calvey C.H."/>
            <person name="Aerts A.L."/>
            <person name="Barry K.W."/>
            <person name="Choi C."/>
            <person name="Clum A."/>
            <person name="Coughlan A.Y."/>
            <person name="Deshpande S."/>
            <person name="Douglass A.P."/>
            <person name="Hanson S.J."/>
            <person name="Klenk H.-P."/>
            <person name="LaButti K.M."/>
            <person name="Lapidus A."/>
            <person name="Lindquist E.A."/>
            <person name="Lipzen A.M."/>
            <person name="Meier-Kolthoff J.P."/>
            <person name="Ohm R.A."/>
            <person name="Otillar R.P."/>
            <person name="Pangilinan J.L."/>
            <person name="Peng Y."/>
            <person name="Rokas A."/>
            <person name="Rosa C.A."/>
            <person name="Scheuner C."/>
            <person name="Sibirny A.A."/>
            <person name="Slot J.C."/>
            <person name="Stielow J.B."/>
            <person name="Sun H."/>
            <person name="Kurtzman C.P."/>
            <person name="Blackwell M."/>
            <person name="Grigoriev I.V."/>
            <person name="Jeffries T.W."/>
        </authorList>
    </citation>
    <scope>NUCLEOTIDE SEQUENCE [LARGE SCALE GENOMIC DNA]</scope>
    <source>
        <strain evidence="2 3">NRRL Y-2026</strain>
    </source>
</reference>
<evidence type="ECO:0000313" key="2">
    <source>
        <dbReference type="EMBL" id="ODQ48290.1"/>
    </source>
</evidence>
<name>A0A1E3NQB6_9ASCO</name>
<protein>
    <submittedName>
        <fullName evidence="2">Uncharacterized protein</fullName>
    </submittedName>
</protein>
<dbReference type="RefSeq" id="XP_019019403.1">
    <property type="nucleotide sequence ID" value="XM_019163471.1"/>
</dbReference>
<dbReference type="EMBL" id="KV454002">
    <property type="protein sequence ID" value="ODQ48290.1"/>
    <property type="molecule type" value="Genomic_DNA"/>
</dbReference>
<evidence type="ECO:0000256" key="1">
    <source>
        <dbReference type="SAM" id="MobiDB-lite"/>
    </source>
</evidence>
<feature type="region of interest" description="Disordered" evidence="1">
    <location>
        <begin position="14"/>
        <end position="34"/>
    </location>
</feature>
<keyword evidence="3" id="KW-1185">Reference proteome</keyword>
<dbReference type="AlphaFoldDB" id="A0A1E3NQB6"/>
<dbReference type="OrthoDB" id="10372396at2759"/>
<dbReference type="GeneID" id="30180158"/>
<gene>
    <name evidence="2" type="ORF">PICMEDRAFT_63108</name>
</gene>
<sequence>MKFNVLEFLHFHRRDKVPKVPKSPKVSKIPKDKSSFFKGKEIKHKDKEIEHINPFSESDSSATQAEKNPSKKNQNSDTNIMRKSKSFNDLKQNVFTSLRRSTSYQRLSKNLNLSYTNLRTPLATLEENKLDLEDSHSLIRQQEPRSTILTEPSLAVTKEEEMKFDFATEGNTTNETYTSMFNSIYADYYLDSDSESIQSSAISDKKVVPPSEYLLSSSGTPNYNIVPQILPPFPSFVADNPFADFEEYNQLPHEKLLLRASQIHGLSPTCSLSSAIKSYRRSLYCESDDNDISNNDDDLIFYSNEKKSIVPFPQTRIPQSPLPALPQPSPLFSTPCRSTKGYDLVLPNIKREEVTDLEDKSLFDALSKAEWWDCSKITLVSYND</sequence>